<evidence type="ECO:0000259" key="5">
    <source>
        <dbReference type="Pfam" id="PF22605"/>
    </source>
</evidence>
<feature type="compositionally biased region" description="Low complexity" evidence="4">
    <location>
        <begin position="80"/>
        <end position="92"/>
    </location>
</feature>
<feature type="compositionally biased region" description="Gly residues" evidence="4">
    <location>
        <begin position="343"/>
        <end position="361"/>
    </location>
</feature>
<feature type="compositionally biased region" description="Low complexity" evidence="4">
    <location>
        <begin position="555"/>
        <end position="564"/>
    </location>
</feature>
<feature type="region of interest" description="Disordered" evidence="4">
    <location>
        <begin position="234"/>
        <end position="262"/>
    </location>
</feature>
<feature type="region of interest" description="Disordered" evidence="4">
    <location>
        <begin position="343"/>
        <end position="367"/>
    </location>
</feature>
<dbReference type="Gene3D" id="1.20.120.1750">
    <property type="match status" value="1"/>
</dbReference>
<dbReference type="EC" id="2.3.2.31" evidence="3"/>
<feature type="region of interest" description="Disordered" evidence="4">
    <location>
        <begin position="555"/>
        <end position="580"/>
    </location>
</feature>
<dbReference type="Pfam" id="PF22605">
    <property type="entry name" value="IBR_2"/>
    <property type="match status" value="1"/>
</dbReference>
<evidence type="ECO:0000256" key="1">
    <source>
        <dbReference type="ARBA" id="ARBA00001798"/>
    </source>
</evidence>
<evidence type="ECO:0000256" key="2">
    <source>
        <dbReference type="ARBA" id="ARBA00004906"/>
    </source>
</evidence>
<dbReference type="GO" id="GO:0061630">
    <property type="term" value="F:ubiquitin protein ligase activity"/>
    <property type="evidence" value="ECO:0007669"/>
    <property type="project" value="UniProtKB-EC"/>
</dbReference>
<accession>A0A7S3C402</accession>
<dbReference type="InterPro" id="IPR054694">
    <property type="entry name" value="Parkin-like_IBR"/>
</dbReference>
<evidence type="ECO:0000313" key="6">
    <source>
        <dbReference type="EMBL" id="CAE0153490.1"/>
    </source>
</evidence>
<feature type="region of interest" description="Disordered" evidence="4">
    <location>
        <begin position="53"/>
        <end position="105"/>
    </location>
</feature>
<gene>
    <name evidence="6" type="ORF">PSIN1315_LOCUS14216</name>
</gene>
<protein>
    <recommendedName>
        <fullName evidence="3">RBR-type E3 ubiquitin transferase</fullName>
        <ecNumber evidence="3">2.3.2.31</ecNumber>
    </recommendedName>
</protein>
<dbReference type="EMBL" id="HBHY01022215">
    <property type="protein sequence ID" value="CAE0153490.1"/>
    <property type="molecule type" value="Transcribed_RNA"/>
</dbReference>
<comment type="catalytic activity">
    <reaction evidence="1">
        <text>[E2 ubiquitin-conjugating enzyme]-S-ubiquitinyl-L-cysteine + [acceptor protein]-L-lysine = [E2 ubiquitin-conjugating enzyme]-L-cysteine + [acceptor protein]-N(6)-ubiquitinyl-L-lysine.</text>
        <dbReference type="EC" id="2.3.2.31"/>
    </reaction>
</comment>
<evidence type="ECO:0000256" key="3">
    <source>
        <dbReference type="ARBA" id="ARBA00012251"/>
    </source>
</evidence>
<name>A0A7S3C402_9VIRI</name>
<dbReference type="AlphaFoldDB" id="A0A7S3C402"/>
<feature type="domain" description="E3 ubiquitin-protein ligase parkin-like IBR" evidence="5">
    <location>
        <begin position="268"/>
        <end position="306"/>
    </location>
</feature>
<comment type="pathway">
    <text evidence="2">Protein modification; protein ubiquitination.</text>
</comment>
<sequence length="875" mass="91829">MRLNSNPRCAQALVRAVALHGNEERTALLLDEFEAVAAEEAADRAAFPLPGEQEEGAEGAAGGALEGGGGGGSAAGEQGGAPQAQPQAQAQQAPPPGGDADHYFPGSARARARRVDLIRDDLHRELAELDRARGLGRDELPHVAELDTDDDIEMELMMMMPRRMQQLVHARAVPSAAEQVPEGAAVAAEDALMQEVEQRAAELRGQLRAPRRRALPVPRSDLAAIPSEAAVRAGAAGAGASERKSRSDGEAAPAVDPEKESETFIARNTKDCPKCFTACLHAGGCAHMICSKCGHHWCFDCLGDWKALNGYQHLATCKGPAAARTQADYEKVFQDMFGNGKATGSGAGARDSGAGGSGGGEGKPERDAWIAERLRRDEEARSKYALGAVQDRMGLEFGDLRRQRRANAAWALVEARAGRTLRLAADLAAEQDPATREAMVAQAHAHFAEEAPHIDRLTNDVEVFRNARDALHRARSDFERESVRTALPFIGLPSRIEVSVEGAGPSNVPAPAIDAQAIRQEAQALATRVLDLRSRHAVTLELPPLQPLFERRAQAPAALREAPAPAGPDTGNPARPQHDPALTAPAAAIAPAPIAADVSALVAAAPPVAPTAAAHAVEAPVAAVNAAAAATFNVAPVRRPAPGVPPPAARRGGRMINPVGALQQLRASEERQRLANAASAILDGRPVELNSGQATRGAAGAARASVPPPTTSAVEVMQSHSLRTAALDARALLASCKRTLTCAEVATLMRTIATDGAGGPPPASAEPGTMADFLSETLRERAERLQQCLHDAGLHESAMLEAAQAAAREARRAGRPVLPLPLPPPAGAQPQEILTDAQIAASIEAGAQPGRLRNLLEMTERARQQFVAEWRLCDG</sequence>
<reference evidence="6" key="1">
    <citation type="submission" date="2021-01" db="EMBL/GenBank/DDBJ databases">
        <authorList>
            <person name="Corre E."/>
            <person name="Pelletier E."/>
            <person name="Niang G."/>
            <person name="Scheremetjew M."/>
            <person name="Finn R."/>
            <person name="Kale V."/>
            <person name="Holt S."/>
            <person name="Cochrane G."/>
            <person name="Meng A."/>
            <person name="Brown T."/>
            <person name="Cohen L."/>
        </authorList>
    </citation>
    <scope>NUCLEOTIDE SEQUENCE</scope>
    <source>
        <strain evidence="6">RCC927</strain>
    </source>
</reference>
<evidence type="ECO:0000256" key="4">
    <source>
        <dbReference type="SAM" id="MobiDB-lite"/>
    </source>
</evidence>
<dbReference type="SUPFAM" id="SSF57850">
    <property type="entry name" value="RING/U-box"/>
    <property type="match status" value="1"/>
</dbReference>
<organism evidence="6">
    <name type="scientific">Prasinoderma singulare</name>
    <dbReference type="NCBI Taxonomy" id="676789"/>
    <lineage>
        <taxon>Eukaryota</taxon>
        <taxon>Viridiplantae</taxon>
        <taxon>Prasinodermophyta</taxon>
        <taxon>Prasinodermophyceae</taxon>
        <taxon>Prasinodermales</taxon>
        <taxon>Prasinodermaceae</taxon>
        <taxon>Prasinoderma</taxon>
    </lineage>
</organism>
<proteinExistence type="predicted"/>
<feature type="compositionally biased region" description="Gly residues" evidence="4">
    <location>
        <begin position="59"/>
        <end position="79"/>
    </location>
</feature>
<dbReference type="CDD" id="cd20336">
    <property type="entry name" value="Rcat_RBR"/>
    <property type="match status" value="1"/>
</dbReference>